<keyword evidence="1" id="KW-0433">Leucine-rich repeat</keyword>
<dbReference type="PANTHER" id="PTHR48057">
    <property type="entry name" value="LEUCINE-RICH REPEAT SERINE/THREONINE-PROTEIN KINASE 1"/>
    <property type="match status" value="1"/>
</dbReference>
<feature type="compositionally biased region" description="Acidic residues" evidence="3">
    <location>
        <begin position="76"/>
        <end position="88"/>
    </location>
</feature>
<keyword evidence="4" id="KW-0812">Transmembrane</keyword>
<evidence type="ECO:0000313" key="7">
    <source>
        <dbReference type="Proteomes" id="UP001153069"/>
    </source>
</evidence>
<dbReference type="EMBL" id="CAICTM010001129">
    <property type="protein sequence ID" value="CAB9520753.1"/>
    <property type="molecule type" value="Genomic_DNA"/>
</dbReference>
<protein>
    <submittedName>
        <fullName evidence="6">BRASSINOSTEROID INSENSITIVE 1-associated receptor kinase 1</fullName>
    </submittedName>
</protein>
<evidence type="ECO:0000256" key="3">
    <source>
        <dbReference type="SAM" id="MobiDB-lite"/>
    </source>
</evidence>
<evidence type="ECO:0000259" key="5">
    <source>
        <dbReference type="Pfam" id="PF23598"/>
    </source>
</evidence>
<dbReference type="Proteomes" id="UP001153069">
    <property type="component" value="Unassembled WGS sequence"/>
</dbReference>
<feature type="compositionally biased region" description="Low complexity" evidence="3">
    <location>
        <begin position="18"/>
        <end position="31"/>
    </location>
</feature>
<dbReference type="Pfam" id="PF00560">
    <property type="entry name" value="LRR_1"/>
    <property type="match status" value="1"/>
</dbReference>
<dbReference type="FunFam" id="3.80.10.10:FF:000383">
    <property type="entry name" value="Leucine-rich repeat receptor protein kinase EMS1"/>
    <property type="match status" value="1"/>
</dbReference>
<keyword evidence="4" id="KW-1133">Transmembrane helix</keyword>
<keyword evidence="2" id="KW-0677">Repeat</keyword>
<keyword evidence="6" id="KW-0808">Transferase</keyword>
<dbReference type="SUPFAM" id="SSF52058">
    <property type="entry name" value="L domain-like"/>
    <property type="match status" value="1"/>
</dbReference>
<reference evidence="6" key="1">
    <citation type="submission" date="2020-06" db="EMBL/GenBank/DDBJ databases">
        <authorList>
            <consortium name="Plant Systems Biology data submission"/>
        </authorList>
    </citation>
    <scope>NUCLEOTIDE SEQUENCE</scope>
    <source>
        <strain evidence="6">D6</strain>
    </source>
</reference>
<dbReference type="InterPro" id="IPR052595">
    <property type="entry name" value="LRRC69/RLP"/>
</dbReference>
<dbReference type="InterPro" id="IPR032675">
    <property type="entry name" value="LRR_dom_sf"/>
</dbReference>
<evidence type="ECO:0000313" key="6">
    <source>
        <dbReference type="EMBL" id="CAB9520753.1"/>
    </source>
</evidence>
<dbReference type="InterPro" id="IPR001611">
    <property type="entry name" value="Leu-rich_rpt"/>
</dbReference>
<feature type="region of interest" description="Disordered" evidence="3">
    <location>
        <begin position="343"/>
        <end position="370"/>
    </location>
</feature>
<keyword evidence="7" id="KW-1185">Reference proteome</keyword>
<evidence type="ECO:0000256" key="4">
    <source>
        <dbReference type="SAM" id="Phobius"/>
    </source>
</evidence>
<feature type="region of interest" description="Disordered" evidence="3">
    <location>
        <begin position="1"/>
        <end position="101"/>
    </location>
</feature>
<proteinExistence type="predicted"/>
<dbReference type="Gene3D" id="3.80.10.10">
    <property type="entry name" value="Ribonuclease Inhibitor"/>
    <property type="match status" value="2"/>
</dbReference>
<evidence type="ECO:0000256" key="1">
    <source>
        <dbReference type="ARBA" id="ARBA00022614"/>
    </source>
</evidence>
<feature type="domain" description="Disease resistance R13L4/SHOC-2-like LRR" evidence="5">
    <location>
        <begin position="572"/>
        <end position="713"/>
    </location>
</feature>
<gene>
    <name evidence="6" type="ORF">SEMRO_1131_G244630.1</name>
</gene>
<organism evidence="6 7">
    <name type="scientific">Seminavis robusta</name>
    <dbReference type="NCBI Taxonomy" id="568900"/>
    <lineage>
        <taxon>Eukaryota</taxon>
        <taxon>Sar</taxon>
        <taxon>Stramenopiles</taxon>
        <taxon>Ochrophyta</taxon>
        <taxon>Bacillariophyta</taxon>
        <taxon>Bacillariophyceae</taxon>
        <taxon>Bacillariophycidae</taxon>
        <taxon>Naviculales</taxon>
        <taxon>Naviculaceae</taxon>
        <taxon>Seminavis</taxon>
    </lineage>
</organism>
<evidence type="ECO:0000256" key="2">
    <source>
        <dbReference type="ARBA" id="ARBA00022737"/>
    </source>
</evidence>
<dbReference type="InterPro" id="IPR055414">
    <property type="entry name" value="LRR_R13L4/SHOC2-like"/>
</dbReference>
<feature type="transmembrane region" description="Helical" evidence="4">
    <location>
        <begin position="250"/>
        <end position="270"/>
    </location>
</feature>
<dbReference type="AlphaFoldDB" id="A0A9N8HS38"/>
<accession>A0A9N8HS38</accession>
<keyword evidence="6" id="KW-0418">Kinase</keyword>
<keyword evidence="6" id="KW-0675">Receptor</keyword>
<comment type="caution">
    <text evidence="6">The sequence shown here is derived from an EMBL/GenBank/DDBJ whole genome shotgun (WGS) entry which is preliminary data.</text>
</comment>
<name>A0A9N8HS38_9STRA</name>
<dbReference type="SMART" id="SM00369">
    <property type="entry name" value="LRR_TYP"/>
    <property type="match status" value="3"/>
</dbReference>
<dbReference type="InterPro" id="IPR003591">
    <property type="entry name" value="Leu-rich_rpt_typical-subtyp"/>
</dbReference>
<dbReference type="GO" id="GO:0016301">
    <property type="term" value="F:kinase activity"/>
    <property type="evidence" value="ECO:0007669"/>
    <property type="project" value="UniProtKB-KW"/>
</dbReference>
<feature type="compositionally biased region" description="Polar residues" evidence="3">
    <location>
        <begin position="40"/>
        <end position="61"/>
    </location>
</feature>
<sequence>MYGGDEEYATGRRIATRSSPGSPESGNSNDSNELEEPFFSSLSYIEAQQQRLDSDSTGSHSTRSRFRYEPRVIEVGGDDDDADDDDGSITDTSRRSSANRHRDLASRFLETSFDQEDSPPAKTQPSRSINADLFGFLTGINSPQENNFWDQHSERGTQVDQSVNLMDVNMTSYEHQPRDTKSTRTQALKQPFSLLLQPSSPKRQVANPVASREAKPLMDIDLSNNLNSDDPTASSAWASRKDVAYRRSQSLVMLGLFLVVVSTFIAFVTVPKHGGRLFELDAQNVASANDTDAFVVEQSNLTKQIPEESSSGDASHFKIEDNLTAGSVEDPGDSNVTMAAKQGTTTSISKKAATGGAGEKSGDGKLDAISDSEPTITEETWKEDNQKARITNPLLDAIAMVPQNGSRKDAIRYILAVLDVSEAADLDDPDTAAYQALEWISDYDDLQLAVPGFDTTVRYDPNIDNLLHQILERYALAVLFFEMGSDPKYKGEASKENREKFEETWIKGTTCEWFGVQCQEHRVAALKISKSLLVGRLPREIFSGVALPKLTSLDLSYNSIQGWLPNLVSAQLAPRWSFSPIKELHLQHNQMGGHLDSMMELKNLSYVDISHNGFNGDIPEYIDNLSNLEFLSMYNNGLEHDLPTSLGSLTKLTTLHLDGNKFAGTVPSALGRLQSLETLRLLDNRLTGTVPGEVCDLLSLGSLEVLIADCSRHQISCDCCTTCWRG</sequence>
<dbReference type="Pfam" id="PF23598">
    <property type="entry name" value="LRR_14"/>
    <property type="match status" value="1"/>
</dbReference>
<keyword evidence="4" id="KW-0472">Membrane</keyword>